<sequence length="1042" mass="116126">MSTLNKELVFLILQFCDGEGFKETARKLERESGFYFDMRYFEEMVLSGNWSEAEWYLSGFTNLDDNRYSTKIYFEIRKQSFFEALDSEDRAKALDILMKDLKVFECGNEDLFKEMTQLLTYNDIREHDSLSSYGDTKSARKIVMQELKKIIEANPLFHEKLNFPCFGSHRLRRLINQGLNWQHILCERPCLNPDIKTLFVDHVCKPDNDSPAESTENNPLPSQTTQLSVLTPSSRSSSPSTLTQSTLRLESLCLGAPTNPARELFEDSDISSKDSGALDEVVASNISDPGQSAKHVDVPKIVALTLNEDSCPTSMDFHPIKQTLLLGGLIHYCFFFDQYKYISVNHIMWSPDGSLFGVAYSKHIVQLYSHSEGDDVQPLLEIDAHVGGVNDLAFSFPEGQILVITCGDDKTIKVWDVVTGNKQFTFEGHDTPVYSLCSHTKDRIHFLFSISVDGKIKAWLYDNMGSRIDYDAPGLGPTKMAYSADGQRLFSCGTNKYGESFLIEWNESEGCIKRTYQGLHKCPSSVVQFVTIKNQLLAAGDDHVIKFWDMDSSELLGIIDAEGDLPVTPRICFNKEGTILAVVGNENKIKILATDGGLHLLQISEKHSVDASREISESLRKLAINPSATQLNAESTKTSISKNGDPEKVEGVKSLPFGEASIDDEVQNLIEFDRPSQCQSLQLSAHVKVNKISRLIYTYSGNGILALASNGFHLLWKWPQNESNLTGKATAKVHPQFWQPKSGSQLMINILPDSNHEEAFPCFALSKNDSYLLSASGGIISLFNMIIFKTLMTTMPPPPAATCLAFHPRDNNIVAIGRDDSTILIYNVRSNKVKSKLEGHTKRVTGLAFSNTQNSLVSSGADAQIFIWNGDNWQKQKSTFLQIPGGEELETSSDTHIQLHQDHLHFLAVHKTHLAIYEIKSLDSVKKWTAGASYSPISHATFSCDSQMIYAGFLDGTIAIFDASVLELQCRINASAYLPVSLRCSSTVYPVVVAAHPQEATQFAVGLTNGEVHVLEPREPHGDWGTGPSVEDKARSHRRELN</sequence>
<dbReference type="InterPro" id="IPR006595">
    <property type="entry name" value="CTLH_C"/>
</dbReference>
<dbReference type="Pfam" id="PF17814">
    <property type="entry name" value="LisH_TPL"/>
    <property type="match status" value="1"/>
</dbReference>
<proteinExistence type="predicted"/>
<dbReference type="AlphaFoldDB" id="A0A2P5EWD7"/>
<dbReference type="STRING" id="63057.A0A2P5EWD7"/>
<feature type="region of interest" description="Disordered" evidence="4">
    <location>
        <begin position="1016"/>
        <end position="1042"/>
    </location>
</feature>
<accession>A0A2P5EWD7</accession>
<dbReference type="PROSITE" id="PS50896">
    <property type="entry name" value="LISH"/>
    <property type="match status" value="1"/>
</dbReference>
<name>A0A2P5EWD7_TREOI</name>
<dbReference type="SMART" id="SM00320">
    <property type="entry name" value="WD40"/>
    <property type="match status" value="10"/>
</dbReference>
<evidence type="ECO:0000256" key="4">
    <source>
        <dbReference type="SAM" id="MobiDB-lite"/>
    </source>
</evidence>
<dbReference type="PANTHER" id="PTHR44083:SF30">
    <property type="entry name" value="TOPLESS-LIKE PROTEIN"/>
    <property type="match status" value="1"/>
</dbReference>
<protein>
    <submittedName>
        <fullName evidence="6">Topless-related protein</fullName>
    </submittedName>
</protein>
<organism evidence="6 7">
    <name type="scientific">Trema orientale</name>
    <name type="common">Charcoal tree</name>
    <name type="synonym">Celtis orientalis</name>
    <dbReference type="NCBI Taxonomy" id="63057"/>
    <lineage>
        <taxon>Eukaryota</taxon>
        <taxon>Viridiplantae</taxon>
        <taxon>Streptophyta</taxon>
        <taxon>Embryophyta</taxon>
        <taxon>Tracheophyta</taxon>
        <taxon>Spermatophyta</taxon>
        <taxon>Magnoliopsida</taxon>
        <taxon>eudicotyledons</taxon>
        <taxon>Gunneridae</taxon>
        <taxon>Pentapetalae</taxon>
        <taxon>rosids</taxon>
        <taxon>fabids</taxon>
        <taxon>Rosales</taxon>
        <taxon>Cannabaceae</taxon>
        <taxon>Trema</taxon>
    </lineage>
</organism>
<dbReference type="GO" id="GO:0006355">
    <property type="term" value="P:regulation of DNA-templated transcription"/>
    <property type="evidence" value="ECO:0007669"/>
    <property type="project" value="InterPro"/>
</dbReference>
<dbReference type="PANTHER" id="PTHR44083">
    <property type="entry name" value="TOPLESS-RELATED PROTEIN 1-RELATED"/>
    <property type="match status" value="1"/>
</dbReference>
<feature type="repeat" description="WD" evidence="3">
    <location>
        <begin position="382"/>
        <end position="425"/>
    </location>
</feature>
<dbReference type="Pfam" id="PF21359">
    <property type="entry name" value="zf_topless"/>
    <property type="match status" value="1"/>
</dbReference>
<feature type="repeat" description="WD" evidence="3">
    <location>
        <begin position="536"/>
        <end position="558"/>
    </location>
</feature>
<dbReference type="PROSITE" id="PS00678">
    <property type="entry name" value="WD_REPEATS_1"/>
    <property type="match status" value="2"/>
</dbReference>
<reference evidence="7" key="1">
    <citation type="submission" date="2016-06" db="EMBL/GenBank/DDBJ databases">
        <title>Parallel loss of symbiosis genes in relatives of nitrogen-fixing non-legume Parasponia.</title>
        <authorList>
            <person name="Van Velzen R."/>
            <person name="Holmer R."/>
            <person name="Bu F."/>
            <person name="Rutten L."/>
            <person name="Van Zeijl A."/>
            <person name="Liu W."/>
            <person name="Santuari L."/>
            <person name="Cao Q."/>
            <person name="Sharma T."/>
            <person name="Shen D."/>
            <person name="Roswanjaya Y."/>
            <person name="Wardhani T."/>
            <person name="Kalhor M.S."/>
            <person name="Jansen J."/>
            <person name="Van den Hoogen J."/>
            <person name="Gungor B."/>
            <person name="Hartog M."/>
            <person name="Hontelez J."/>
            <person name="Verver J."/>
            <person name="Yang W.-C."/>
            <person name="Schijlen E."/>
            <person name="Repin R."/>
            <person name="Schilthuizen M."/>
            <person name="Schranz E."/>
            <person name="Heidstra R."/>
            <person name="Miyata K."/>
            <person name="Fedorova E."/>
            <person name="Kohlen W."/>
            <person name="Bisseling T."/>
            <person name="Smit S."/>
            <person name="Geurts R."/>
        </authorList>
    </citation>
    <scope>NUCLEOTIDE SEQUENCE [LARGE SCALE GENOMIC DNA]</scope>
    <source>
        <strain evidence="7">cv. RG33-2</strain>
    </source>
</reference>
<dbReference type="InterPro" id="IPR027728">
    <property type="entry name" value="Topless_fam"/>
</dbReference>
<dbReference type="InterPro" id="IPR054080">
    <property type="entry name" value="TPR1-like_2nd"/>
</dbReference>
<dbReference type="SMART" id="SM00668">
    <property type="entry name" value="CTLH"/>
    <property type="match status" value="1"/>
</dbReference>
<evidence type="ECO:0000259" key="5">
    <source>
        <dbReference type="PROSITE" id="PS50897"/>
    </source>
</evidence>
<dbReference type="SUPFAM" id="SSF50998">
    <property type="entry name" value="Quinoprotein alcohol dehydrogenase-like"/>
    <property type="match status" value="1"/>
</dbReference>
<dbReference type="InterPro" id="IPR054532">
    <property type="entry name" value="TPL_SMU1_LisH-like"/>
</dbReference>
<dbReference type="SUPFAM" id="SSF117289">
    <property type="entry name" value="Nucleoporin domain"/>
    <property type="match status" value="1"/>
</dbReference>
<dbReference type="Pfam" id="PF00400">
    <property type="entry name" value="WD40"/>
    <property type="match status" value="3"/>
</dbReference>
<dbReference type="Pfam" id="PF21889">
    <property type="entry name" value="TPR1-like_2nd"/>
    <property type="match status" value="1"/>
</dbReference>
<comment type="caution">
    <text evidence="6">The sequence shown here is derived from an EMBL/GenBank/DDBJ whole genome shotgun (WGS) entry which is preliminary data.</text>
</comment>
<dbReference type="InParanoid" id="A0A2P5EWD7"/>
<gene>
    <name evidence="6" type="primary">TorTPLR1</name>
    <name evidence="6" type="ORF">TorRG33x02_143790</name>
</gene>
<keyword evidence="2" id="KW-0677">Repeat</keyword>
<dbReference type="EMBL" id="JXTC01000089">
    <property type="protein sequence ID" value="PON89856.1"/>
    <property type="molecule type" value="Genomic_DNA"/>
</dbReference>
<keyword evidence="1 3" id="KW-0853">WD repeat</keyword>
<evidence type="ECO:0000256" key="1">
    <source>
        <dbReference type="ARBA" id="ARBA00022574"/>
    </source>
</evidence>
<feature type="compositionally biased region" description="Basic and acidic residues" evidence="4">
    <location>
        <begin position="1030"/>
        <end position="1042"/>
    </location>
</feature>
<feature type="compositionally biased region" description="Low complexity" evidence="4">
    <location>
        <begin position="226"/>
        <end position="244"/>
    </location>
</feature>
<feature type="region of interest" description="Disordered" evidence="4">
    <location>
        <begin position="209"/>
        <end position="244"/>
    </location>
</feature>
<dbReference type="InterPro" id="IPR015943">
    <property type="entry name" value="WD40/YVTN_repeat-like_dom_sf"/>
</dbReference>
<dbReference type="InterPro" id="IPR006594">
    <property type="entry name" value="LisH"/>
</dbReference>
<dbReference type="InterPro" id="IPR019775">
    <property type="entry name" value="WD40_repeat_CS"/>
</dbReference>
<dbReference type="Proteomes" id="UP000237000">
    <property type="component" value="Unassembled WGS sequence"/>
</dbReference>
<dbReference type="InterPro" id="IPR001680">
    <property type="entry name" value="WD40_rpt"/>
</dbReference>
<keyword evidence="7" id="KW-1185">Reference proteome</keyword>
<evidence type="ECO:0000256" key="3">
    <source>
        <dbReference type="PROSITE-ProRule" id="PRU00221"/>
    </source>
</evidence>
<dbReference type="InterPro" id="IPR011047">
    <property type="entry name" value="Quinoprotein_ADH-like_sf"/>
</dbReference>
<feature type="repeat" description="WD" evidence="3">
    <location>
        <begin position="837"/>
        <end position="869"/>
    </location>
</feature>
<feature type="domain" description="CTLH" evidence="5">
    <location>
        <begin position="34"/>
        <end position="92"/>
    </location>
</feature>
<dbReference type="Gene3D" id="2.130.10.10">
    <property type="entry name" value="YVTN repeat-like/Quinoprotein amine dehydrogenase"/>
    <property type="match status" value="4"/>
</dbReference>
<dbReference type="PROSITE" id="PS50294">
    <property type="entry name" value="WD_REPEATS_REGION"/>
    <property type="match status" value="2"/>
</dbReference>
<dbReference type="PROSITE" id="PS50897">
    <property type="entry name" value="CTLH"/>
    <property type="match status" value="1"/>
</dbReference>
<dbReference type="SMART" id="SM00667">
    <property type="entry name" value="LisH"/>
    <property type="match status" value="1"/>
</dbReference>
<evidence type="ECO:0000313" key="6">
    <source>
        <dbReference type="EMBL" id="PON89856.1"/>
    </source>
</evidence>
<feature type="compositionally biased region" description="Polar residues" evidence="4">
    <location>
        <begin position="211"/>
        <end position="225"/>
    </location>
</feature>
<dbReference type="InterPro" id="IPR048419">
    <property type="entry name" value="Topless_Znf"/>
</dbReference>
<dbReference type="PROSITE" id="PS50082">
    <property type="entry name" value="WD_REPEATS_2"/>
    <property type="match status" value="3"/>
</dbReference>
<dbReference type="OrthoDB" id="972532at2759"/>
<evidence type="ECO:0000256" key="2">
    <source>
        <dbReference type="ARBA" id="ARBA00022737"/>
    </source>
</evidence>
<evidence type="ECO:0000313" key="7">
    <source>
        <dbReference type="Proteomes" id="UP000237000"/>
    </source>
</evidence>